<dbReference type="InterPro" id="IPR013087">
    <property type="entry name" value="Znf_C2H2_type"/>
</dbReference>
<keyword evidence="1" id="KW-0863">Zinc-finger</keyword>
<keyword evidence="1" id="KW-0479">Metal-binding</keyword>
<comment type="caution">
    <text evidence="3">The sequence shown here is derived from an EMBL/GenBank/DDBJ whole genome shotgun (WGS) entry which is preliminary data.</text>
</comment>
<proteinExistence type="predicted"/>
<name>A0AAV4SH65_CAEEX</name>
<evidence type="ECO:0000256" key="1">
    <source>
        <dbReference type="PROSITE-ProRule" id="PRU00042"/>
    </source>
</evidence>
<evidence type="ECO:0000313" key="3">
    <source>
        <dbReference type="EMBL" id="GIY31842.1"/>
    </source>
</evidence>
<reference evidence="3 4" key="1">
    <citation type="submission" date="2021-06" db="EMBL/GenBank/DDBJ databases">
        <title>Caerostris extrusa draft genome.</title>
        <authorList>
            <person name="Kono N."/>
            <person name="Arakawa K."/>
        </authorList>
    </citation>
    <scope>NUCLEOTIDE SEQUENCE [LARGE SCALE GENOMIC DNA]</scope>
</reference>
<feature type="domain" description="C2H2-type" evidence="2">
    <location>
        <begin position="24"/>
        <end position="51"/>
    </location>
</feature>
<keyword evidence="4" id="KW-1185">Reference proteome</keyword>
<accession>A0AAV4SH65</accession>
<evidence type="ECO:0000313" key="4">
    <source>
        <dbReference type="Proteomes" id="UP001054945"/>
    </source>
</evidence>
<organism evidence="3 4">
    <name type="scientific">Caerostris extrusa</name>
    <name type="common">Bark spider</name>
    <name type="synonym">Caerostris bankana</name>
    <dbReference type="NCBI Taxonomy" id="172846"/>
    <lineage>
        <taxon>Eukaryota</taxon>
        <taxon>Metazoa</taxon>
        <taxon>Ecdysozoa</taxon>
        <taxon>Arthropoda</taxon>
        <taxon>Chelicerata</taxon>
        <taxon>Arachnida</taxon>
        <taxon>Araneae</taxon>
        <taxon>Araneomorphae</taxon>
        <taxon>Entelegynae</taxon>
        <taxon>Araneoidea</taxon>
        <taxon>Araneidae</taxon>
        <taxon>Caerostris</taxon>
    </lineage>
</organism>
<dbReference type="GO" id="GO:0008270">
    <property type="term" value="F:zinc ion binding"/>
    <property type="evidence" value="ECO:0007669"/>
    <property type="project" value="UniProtKB-KW"/>
</dbReference>
<dbReference type="EMBL" id="BPLR01009426">
    <property type="protein sequence ID" value="GIY31842.1"/>
    <property type="molecule type" value="Genomic_DNA"/>
</dbReference>
<protein>
    <recommendedName>
        <fullName evidence="2">C2H2-type domain-containing protein</fullName>
    </recommendedName>
</protein>
<dbReference type="AlphaFoldDB" id="A0AAV4SH65"/>
<dbReference type="PROSITE" id="PS50157">
    <property type="entry name" value="ZINC_FINGER_C2H2_2"/>
    <property type="match status" value="1"/>
</dbReference>
<keyword evidence="1" id="KW-0862">Zinc</keyword>
<gene>
    <name evidence="3" type="ORF">CEXT_231861</name>
</gene>
<dbReference type="Proteomes" id="UP001054945">
    <property type="component" value="Unassembled WGS sequence"/>
</dbReference>
<evidence type="ECO:0000259" key="2">
    <source>
        <dbReference type="PROSITE" id="PS50157"/>
    </source>
</evidence>
<sequence length="96" mass="10799">MYFGLFAGLTESISVSYRKDGSLFVCQVCAYCTNHKSHIQSHLLVHSKEKTLCLQHLPENIQPKGEFKSTQANSRSNSAIHMRTLWSKILSKTLSG</sequence>